<dbReference type="EMBL" id="JADFTS010000008">
    <property type="protein sequence ID" value="KAF9592042.1"/>
    <property type="molecule type" value="Genomic_DNA"/>
</dbReference>
<evidence type="ECO:0000313" key="2">
    <source>
        <dbReference type="Proteomes" id="UP000631114"/>
    </source>
</evidence>
<dbReference type="GO" id="GO:0009941">
    <property type="term" value="C:chloroplast envelope"/>
    <property type="evidence" value="ECO:0007669"/>
    <property type="project" value="TreeGrafter"/>
</dbReference>
<dbReference type="GO" id="GO:0034196">
    <property type="term" value="P:acylglycerol transport"/>
    <property type="evidence" value="ECO:0007669"/>
    <property type="project" value="InterPro"/>
</dbReference>
<evidence type="ECO:0000313" key="1">
    <source>
        <dbReference type="EMBL" id="KAF9592042.1"/>
    </source>
</evidence>
<dbReference type="GO" id="GO:1990052">
    <property type="term" value="P:ER to chloroplast lipid transport"/>
    <property type="evidence" value="ECO:0007669"/>
    <property type="project" value="InterPro"/>
</dbReference>
<accession>A0A835LGW6</accession>
<organism evidence="1 2">
    <name type="scientific">Coptis chinensis</name>
    <dbReference type="NCBI Taxonomy" id="261450"/>
    <lineage>
        <taxon>Eukaryota</taxon>
        <taxon>Viridiplantae</taxon>
        <taxon>Streptophyta</taxon>
        <taxon>Embryophyta</taxon>
        <taxon>Tracheophyta</taxon>
        <taxon>Spermatophyta</taxon>
        <taxon>Magnoliopsida</taxon>
        <taxon>Ranunculales</taxon>
        <taxon>Ranunculaceae</taxon>
        <taxon>Coptidoideae</taxon>
        <taxon>Coptis</taxon>
    </lineage>
</organism>
<dbReference type="AlphaFoldDB" id="A0A835LGW6"/>
<dbReference type="OrthoDB" id="512148at2759"/>
<dbReference type="GO" id="GO:0070300">
    <property type="term" value="F:phosphatidic acid binding"/>
    <property type="evidence" value="ECO:0007669"/>
    <property type="project" value="InterPro"/>
</dbReference>
<gene>
    <name evidence="1" type="ORF">IFM89_011792</name>
</gene>
<dbReference type="PANTHER" id="PTHR34954:SF3">
    <property type="entry name" value="EXPRESSED PROTEIN"/>
    <property type="match status" value="1"/>
</dbReference>
<protein>
    <submittedName>
        <fullName evidence="1">Uncharacterized protein</fullName>
    </submittedName>
</protein>
<comment type="caution">
    <text evidence="1">The sequence shown here is derived from an EMBL/GenBank/DDBJ whole genome shotgun (WGS) entry which is preliminary data.</text>
</comment>
<dbReference type="PANTHER" id="PTHR34954">
    <property type="entry name" value="EXPRESSED PROTEIN"/>
    <property type="match status" value="1"/>
</dbReference>
<keyword evidence="2" id="KW-1185">Reference proteome</keyword>
<dbReference type="InterPro" id="IPR044160">
    <property type="entry name" value="TGD4-like"/>
</dbReference>
<proteinExistence type="predicted"/>
<reference evidence="1 2" key="1">
    <citation type="submission" date="2020-10" db="EMBL/GenBank/DDBJ databases">
        <title>The Coptis chinensis genome and diversification of protoberbering-type alkaloids.</title>
        <authorList>
            <person name="Wang B."/>
            <person name="Shu S."/>
            <person name="Song C."/>
            <person name="Liu Y."/>
        </authorList>
    </citation>
    <scope>NUCLEOTIDE SEQUENCE [LARGE SCALE GENOMIC DNA]</scope>
    <source>
        <strain evidence="1">HL-2020</strain>
        <tissue evidence="1">Leaf</tissue>
    </source>
</reference>
<sequence length="187" mass="20718">YLVGPFPINAVPTFAFTFSVTIENLSQASRALRTQQLSLLSNGFPLGIIPAYSPTSKKELGSFLLQSLLLRPSTDNWWCGVIGQFRPKKLISSIKAELFGGAEWELPAFRDVARHFVDKSLFALGLCTQLSLGPASSLLLSTEQHGERKGRRSKAKFFHKASFLDITDNGHSRNIFSLGSRPCVRFN</sequence>
<dbReference type="Proteomes" id="UP000631114">
    <property type="component" value="Unassembled WGS sequence"/>
</dbReference>
<name>A0A835LGW6_9MAGN</name>
<feature type="non-terminal residue" evidence="1">
    <location>
        <position position="1"/>
    </location>
</feature>